<keyword evidence="2" id="KW-1185">Reference proteome</keyword>
<dbReference type="Proteomes" id="UP000649829">
    <property type="component" value="Unassembled WGS sequence"/>
</dbReference>
<accession>A0A917WD57</accession>
<reference evidence="1" key="1">
    <citation type="journal article" date="2014" name="Int. J. Syst. Evol. Microbiol.">
        <title>Complete genome sequence of Corynebacterium casei LMG S-19264T (=DSM 44701T), isolated from a smear-ripened cheese.</title>
        <authorList>
            <consortium name="US DOE Joint Genome Institute (JGI-PGF)"/>
            <person name="Walter F."/>
            <person name="Albersmeier A."/>
            <person name="Kalinowski J."/>
            <person name="Ruckert C."/>
        </authorList>
    </citation>
    <scope>NUCLEOTIDE SEQUENCE</scope>
    <source>
        <strain evidence="1">CGMCC 1.6293</strain>
    </source>
</reference>
<reference evidence="1" key="2">
    <citation type="submission" date="2020-09" db="EMBL/GenBank/DDBJ databases">
        <authorList>
            <person name="Sun Q."/>
            <person name="Zhou Y."/>
        </authorList>
    </citation>
    <scope>NUCLEOTIDE SEQUENCE</scope>
    <source>
        <strain evidence="1">CGMCC 1.6293</strain>
    </source>
</reference>
<dbReference type="AlphaFoldDB" id="A0A917WD57"/>
<comment type="caution">
    <text evidence="1">The sequence shown here is derived from an EMBL/GenBank/DDBJ whole genome shotgun (WGS) entry which is preliminary data.</text>
</comment>
<sequence length="43" mass="4370">MKAFALAFGWSVAGIFAIAVAGNSGPQMAEIASTRAMTVEAPQ</sequence>
<organism evidence="1 2">
    <name type="scientific">Pseudooceanicola nanhaiensis</name>
    <dbReference type="NCBI Taxonomy" id="375761"/>
    <lineage>
        <taxon>Bacteria</taxon>
        <taxon>Pseudomonadati</taxon>
        <taxon>Pseudomonadota</taxon>
        <taxon>Alphaproteobacteria</taxon>
        <taxon>Rhodobacterales</taxon>
        <taxon>Paracoccaceae</taxon>
        <taxon>Pseudooceanicola</taxon>
    </lineage>
</organism>
<dbReference type="RefSeq" id="WP_268238614.1">
    <property type="nucleotide sequence ID" value="NZ_BMLF01000001.1"/>
</dbReference>
<dbReference type="EMBL" id="BMLF01000001">
    <property type="protein sequence ID" value="GGL91879.1"/>
    <property type="molecule type" value="Genomic_DNA"/>
</dbReference>
<name>A0A917WD57_9RHOB</name>
<evidence type="ECO:0000313" key="2">
    <source>
        <dbReference type="Proteomes" id="UP000649829"/>
    </source>
</evidence>
<gene>
    <name evidence="1" type="ORF">GCM10011534_12490</name>
</gene>
<proteinExistence type="predicted"/>
<protein>
    <submittedName>
        <fullName evidence="1">Uncharacterized protein</fullName>
    </submittedName>
</protein>
<evidence type="ECO:0000313" key="1">
    <source>
        <dbReference type="EMBL" id="GGL91879.1"/>
    </source>
</evidence>